<comment type="pathway">
    <text evidence="2">Protein modification; protein glycosylation.</text>
</comment>
<evidence type="ECO:0000256" key="5">
    <source>
        <dbReference type="ARBA" id="ARBA00022679"/>
    </source>
</evidence>
<evidence type="ECO:0000256" key="3">
    <source>
        <dbReference type="ARBA" id="ARBA00007063"/>
    </source>
</evidence>
<comment type="catalytic activity">
    <reaction evidence="11">
        <text>an alpha-D-Man-(1-&gt;2)-alpha-D-Man-(1-&gt;2)-alpha-D-Man-(1-&gt;3)-[alpha-D-Man-(1-&gt;2)-alpha-D-Man-(1-&gt;3)-alpha-D-Man-(1-&gt;6)]-beta-D-Man-(1-&gt;4)-beta-D-GlcNAc-(1-&gt;4)-alpha-D-GlcNAc-diphospho-di-trans,poly-cis-dolichol + a di-trans,poly-cis-dolichyl beta-D-mannosyl phosphate = an alpha-D-Man-(1-&gt;2)-alpha-D-Man-(1-&gt;2)-alpha-D-Man-(1-&gt;3)-[alpha-D-Man-(1-&gt;2)-alpha-D-Man-(1-&gt;3)-[alpha-D-Man-(1-&gt;6)]-alpha-D-Man-(1-&gt;6)]-beta-D-Man-(1-&gt;4)-beta-D-GlcNAc-(1-&gt;4)-alpha-D-GlcNAc-diphospho-di-trans,poly-cis-dolichol + a di-trans,poly-cis-dolichyl phosphate + H(+)</text>
        <dbReference type="Rhea" id="RHEA:29535"/>
        <dbReference type="Rhea" id="RHEA-COMP:19498"/>
        <dbReference type="Rhea" id="RHEA-COMP:19501"/>
        <dbReference type="Rhea" id="RHEA-COMP:19518"/>
        <dbReference type="Rhea" id="RHEA-COMP:19519"/>
        <dbReference type="ChEBI" id="CHEBI:15378"/>
        <dbReference type="ChEBI" id="CHEBI:57683"/>
        <dbReference type="ChEBI" id="CHEBI:58211"/>
        <dbReference type="ChEBI" id="CHEBI:132517"/>
        <dbReference type="ChEBI" id="CHEBI:132519"/>
        <dbReference type="EC" id="2.4.1.260"/>
    </reaction>
    <physiologicalReaction direction="left-to-right" evidence="11">
        <dbReference type="Rhea" id="RHEA:29536"/>
    </physiologicalReaction>
</comment>
<dbReference type="InterPro" id="IPR005599">
    <property type="entry name" value="GPI_mannosylTrfase"/>
</dbReference>
<evidence type="ECO:0000313" key="13">
    <source>
        <dbReference type="EMBL" id="KAJ6649429.1"/>
    </source>
</evidence>
<feature type="non-terminal residue" evidence="13">
    <location>
        <position position="110"/>
    </location>
</feature>
<keyword evidence="7 12" id="KW-0256">Endoplasmic reticulum</keyword>
<keyword evidence="4 12" id="KW-0328">Glycosyltransferase</keyword>
<dbReference type="PANTHER" id="PTHR22760">
    <property type="entry name" value="GLYCOSYLTRANSFERASE"/>
    <property type="match status" value="1"/>
</dbReference>
<comment type="similarity">
    <text evidence="3 12">Belongs to the glycosyltransferase 22 family.</text>
</comment>
<evidence type="ECO:0000256" key="10">
    <source>
        <dbReference type="ARBA" id="ARBA00044721"/>
    </source>
</evidence>
<reference evidence="13" key="1">
    <citation type="submission" date="2022-07" db="EMBL/GenBank/DDBJ databases">
        <authorList>
            <person name="Trinca V."/>
            <person name="Uliana J.V.C."/>
            <person name="Torres T.T."/>
            <person name="Ward R.J."/>
            <person name="Monesi N."/>
        </authorList>
    </citation>
    <scope>NUCLEOTIDE SEQUENCE</scope>
    <source>
        <strain evidence="13">HSMRA1968</strain>
        <tissue evidence="13">Whole embryos</tissue>
    </source>
</reference>
<dbReference type="AlphaFoldDB" id="A0A9Q0NH77"/>
<keyword evidence="9 12" id="KW-0472">Membrane</keyword>
<gene>
    <name evidence="13" type="primary">Alg12_2</name>
    <name evidence="13" type="ORF">Bhyg_04664</name>
</gene>
<evidence type="ECO:0000256" key="2">
    <source>
        <dbReference type="ARBA" id="ARBA00004922"/>
    </source>
</evidence>
<name>A0A9Q0NH77_9DIPT</name>
<sequence>WINKSKSVIHGLVGCIAGGHLLFNVILSMFLLLISGTNYPGGVAMSRLHRIAANDQNVSVHICNLAAQSGISRFTEINSNWTISLAVEINDKKSLNGVNSINGRHNEYNT</sequence>
<dbReference type="EMBL" id="WJQU01000001">
    <property type="protein sequence ID" value="KAJ6649429.1"/>
    <property type="molecule type" value="Genomic_DNA"/>
</dbReference>
<keyword evidence="8 12" id="KW-1133">Transmembrane helix</keyword>
<accession>A0A9Q0NH77</accession>
<evidence type="ECO:0000256" key="8">
    <source>
        <dbReference type="ARBA" id="ARBA00022989"/>
    </source>
</evidence>
<dbReference type="Proteomes" id="UP001151699">
    <property type="component" value="Chromosome A"/>
</dbReference>
<proteinExistence type="inferred from homology"/>
<comment type="function">
    <text evidence="10">Mannosyltransferase that operates in the biosynthetic pathway of dolichol-linked oligosaccharides, the glycan precursors employed in protein asparagine (N)-glycosylation. The assembly of dolichol-linked oligosaccharides begins on the cytosolic side of the endoplasmic reticulum membrane and finishes in its lumen. The sequential addition of sugars to dolichol pyrophosphate produces dolichol-linked oligosaccharides containing fourteen sugars, including two GlcNAcs, nine mannoses and three glucoses. Once assembled, the oligosaccharide is transferred from the lipid to nascent proteins by oligosaccharyltransferases. In the lumen of the endoplasmic reticulum, adds the eighth mannose residue in an alpha-1,6 linkage onto Man(7)GlcNAc(2)-PP-dolichol to produce Man(8)GlcNAc(2)-PP-dolichol.</text>
</comment>
<dbReference type="PANTHER" id="PTHR22760:SF1">
    <property type="entry name" value="DOL-P-MAN:MAN(7)GLCNAC(2)-PP-DOL ALPHA-1,6-MANNOSYLTRANSFERASE"/>
    <property type="match status" value="1"/>
</dbReference>
<comment type="caution">
    <text evidence="12">Lacks conserved residue(s) required for the propagation of feature annotation.</text>
</comment>
<comment type="subcellular location">
    <subcellularLocation>
        <location evidence="1 12">Endoplasmic reticulum membrane</location>
        <topology evidence="1 12">Multi-pass membrane protein</topology>
    </subcellularLocation>
</comment>
<dbReference type="GO" id="GO:0052917">
    <property type="term" value="F:dol-P-Man:Man(7)GlcNAc(2)-PP-Dol alpha-1,6-mannosyltransferase activity"/>
    <property type="evidence" value="ECO:0007669"/>
    <property type="project" value="UniProtKB-EC"/>
</dbReference>
<evidence type="ECO:0000256" key="1">
    <source>
        <dbReference type="ARBA" id="ARBA00004477"/>
    </source>
</evidence>
<evidence type="ECO:0000256" key="11">
    <source>
        <dbReference type="ARBA" id="ARBA00048899"/>
    </source>
</evidence>
<evidence type="ECO:0000256" key="9">
    <source>
        <dbReference type="ARBA" id="ARBA00023136"/>
    </source>
</evidence>
<keyword evidence="6 12" id="KW-0812">Transmembrane</keyword>
<feature type="transmembrane region" description="Helical" evidence="12">
    <location>
        <begin position="12"/>
        <end position="34"/>
    </location>
</feature>
<evidence type="ECO:0000256" key="7">
    <source>
        <dbReference type="ARBA" id="ARBA00022824"/>
    </source>
</evidence>
<dbReference type="OrthoDB" id="19039at2759"/>
<evidence type="ECO:0000256" key="6">
    <source>
        <dbReference type="ARBA" id="ARBA00022692"/>
    </source>
</evidence>
<evidence type="ECO:0000313" key="14">
    <source>
        <dbReference type="Proteomes" id="UP001151699"/>
    </source>
</evidence>
<protein>
    <recommendedName>
        <fullName evidence="12">Mannosyltransferase</fullName>
        <ecNumber evidence="12">2.4.1.-</ecNumber>
    </recommendedName>
</protein>
<organism evidence="13 14">
    <name type="scientific">Pseudolycoriella hygida</name>
    <dbReference type="NCBI Taxonomy" id="35572"/>
    <lineage>
        <taxon>Eukaryota</taxon>
        <taxon>Metazoa</taxon>
        <taxon>Ecdysozoa</taxon>
        <taxon>Arthropoda</taxon>
        <taxon>Hexapoda</taxon>
        <taxon>Insecta</taxon>
        <taxon>Pterygota</taxon>
        <taxon>Neoptera</taxon>
        <taxon>Endopterygota</taxon>
        <taxon>Diptera</taxon>
        <taxon>Nematocera</taxon>
        <taxon>Sciaroidea</taxon>
        <taxon>Sciaridae</taxon>
        <taxon>Pseudolycoriella</taxon>
    </lineage>
</organism>
<dbReference type="EC" id="2.4.1.-" evidence="12"/>
<evidence type="ECO:0000256" key="12">
    <source>
        <dbReference type="RuleBase" id="RU363075"/>
    </source>
</evidence>
<evidence type="ECO:0000256" key="4">
    <source>
        <dbReference type="ARBA" id="ARBA00022676"/>
    </source>
</evidence>
<keyword evidence="14" id="KW-1185">Reference proteome</keyword>
<keyword evidence="5" id="KW-0808">Transferase</keyword>
<dbReference type="GO" id="GO:0005789">
    <property type="term" value="C:endoplasmic reticulum membrane"/>
    <property type="evidence" value="ECO:0007669"/>
    <property type="project" value="UniProtKB-SubCell"/>
</dbReference>
<comment type="caution">
    <text evidence="13">The sequence shown here is derived from an EMBL/GenBank/DDBJ whole genome shotgun (WGS) entry which is preliminary data.</text>
</comment>
<dbReference type="GO" id="GO:0006487">
    <property type="term" value="P:protein N-linked glycosylation"/>
    <property type="evidence" value="ECO:0007669"/>
    <property type="project" value="TreeGrafter"/>
</dbReference>